<accession>J9FUM9</accession>
<proteinExistence type="predicted"/>
<dbReference type="EMBL" id="AMCI01008449">
    <property type="protein sequence ID" value="EJW91034.1"/>
    <property type="molecule type" value="Genomic_DNA"/>
</dbReference>
<name>J9FUM9_9ZZZZ</name>
<organism evidence="1">
    <name type="scientific">gut metagenome</name>
    <dbReference type="NCBI Taxonomy" id="749906"/>
    <lineage>
        <taxon>unclassified sequences</taxon>
        <taxon>metagenomes</taxon>
        <taxon>organismal metagenomes</taxon>
    </lineage>
</organism>
<protein>
    <submittedName>
        <fullName evidence="1">Secreted protein</fullName>
    </submittedName>
</protein>
<reference evidence="1" key="1">
    <citation type="journal article" date="2012" name="PLoS ONE">
        <title>Gene sets for utilization of primary and secondary nutrition supplies in the distal gut of endangered iberian lynx.</title>
        <authorList>
            <person name="Alcaide M."/>
            <person name="Messina E."/>
            <person name="Richter M."/>
            <person name="Bargiela R."/>
            <person name="Peplies J."/>
            <person name="Huws S.A."/>
            <person name="Newbold C.J."/>
            <person name="Golyshin P.N."/>
            <person name="Simon M.A."/>
            <person name="Lopez G."/>
            <person name="Yakimov M.M."/>
            <person name="Ferrer M."/>
        </authorList>
    </citation>
    <scope>NUCLEOTIDE SEQUENCE</scope>
</reference>
<gene>
    <name evidence="1" type="ORF">EVA_20859</name>
</gene>
<evidence type="ECO:0000313" key="1">
    <source>
        <dbReference type="EMBL" id="EJW91034.1"/>
    </source>
</evidence>
<dbReference type="AlphaFoldDB" id="J9FUM9"/>
<comment type="caution">
    <text evidence="1">The sequence shown here is derived from an EMBL/GenBank/DDBJ whole genome shotgun (WGS) entry which is preliminary data.</text>
</comment>
<sequence>MNRSYFVSILITVVVLFPEVSTASSLPSIIYMTLSFSGNDSAPFKSSSITFISSLPEYFFAFGLPAL</sequence>